<name>A0A1H8PQ65_9EURY</name>
<keyword evidence="4 6" id="KW-0175">Coiled coil</keyword>
<dbReference type="InterPro" id="IPR003395">
    <property type="entry name" value="RecF/RecN/SMC_N"/>
</dbReference>
<dbReference type="Gene3D" id="1.10.287.1490">
    <property type="match status" value="1"/>
</dbReference>
<dbReference type="InterPro" id="IPR024704">
    <property type="entry name" value="SMC"/>
</dbReference>
<dbReference type="PIRSF" id="PIRSF005719">
    <property type="entry name" value="SMC"/>
    <property type="match status" value="1"/>
</dbReference>
<keyword evidence="10" id="KW-1185">Reference proteome</keyword>
<sequence>MHIKELVLDDFKSFGRKTRIPFYEDFTVVTGPNGSGKSNIIDGVLFALGLARTRGIRAEKLTDLIYNPGYDDGEEPPGTKEASVTVVLDNGDRTLERSQVVNAAGTDNVGDVDEITIKRRVKETEDNYYSYYYLNERSVNLSDIQDLLAQAGVTPEGYNVVMQGDVTEIINMTPYQRRGIIDEIAGVAEFDAKKEDAFGELETVEERIGEADLRIAEKEERLDQLRDERETALEYKSLREEKEEYEGYLKAAELEDKRADLERTTTKLETKESELDELQSVLDEKQGRVTRLDDELEELNREIERKGEDEQLRIKSEIEEVKGEISRLEGKIETAEERIEEAESERRQAFVGIDRKEEQVEEYEDEIRSVKVEKASVKSDVQSKQVELAEVQAEIESVDTEFDELKDELADRKETLEELKTEKNDLQREKDRLLDDARRRSNEISETRDEIEAAHERIPELKAKLSELHSELDKAEKNKSKVQGVVNDLRDERKEIKDELSDVEEKIRRKQSQYAELESRSNDGGNSWPRAVTTIINAEMSGVHGAVGQLGSVPGEYATACETAAGGRLANVVVDDDGVGSNCIDYLKRRNAGRATFLPITKMDNRSLPRKPNRPGVVDFAYNLVDFDGRYASVFSYVLGSTLVVEDMDTARDLMGDYRMVTLDGDLVERSGAMTGGSGGGSRYSFSKSGEGQLERLATEISDLEDRRQTLQSEIEDVEGRIDDVRDRQADATEKVRSIQSDIDRVESDVEEAEAEIESLEDRLEELQDEREDVDAEMQSLDEQISAKAETIAAVESDVEELETELKDSKIPELTQQADEIRDDVDELEDRMDDLDGRLNELQLEKQYAEDAVDDLHDTVESAQNRKAAAEEDIEEYEAAIEEQEAVLEEKREAVSDLEDELAELKAERSELKEELREAKDERDAQKEKVSTVESRLSSLESAVERLEWEIDELETEVGDYDPENVPDHDEVQSTIERLTEQMEALEPVNMLAIDEYDEVEDDLETLQEGRDTLVEERDGIRERIESYESQKKQTFMTAFDAINDHFQDIFERLSAGTGELVLENPEDPFEDGLTMKAQPGDKPVQRLDAMSGGEKSLTALAFIFAIQRHNPAPFYALDEVDAFLDAVNAERVGQMVDDLAGDAQFVVVSHRSALLERSERAIGVTMQEDNVSAVTGIQLGDLEGAEVSADD</sequence>
<protein>
    <recommendedName>
        <fullName evidence="6">Chromosome partition protein Smc</fullName>
    </recommendedName>
</protein>
<dbReference type="SUPFAM" id="SSF57997">
    <property type="entry name" value="Tropomyosin"/>
    <property type="match status" value="1"/>
</dbReference>
<dbReference type="AlphaFoldDB" id="A0A1H8PQ65"/>
<comment type="function">
    <text evidence="6">Required for chromosome condensation and partitioning.</text>
</comment>
<reference evidence="10" key="1">
    <citation type="submission" date="2016-10" db="EMBL/GenBank/DDBJ databases">
        <authorList>
            <person name="Varghese N."/>
            <person name="Submissions S."/>
        </authorList>
    </citation>
    <scope>NUCLEOTIDE SEQUENCE [LARGE SCALE GENOMIC DNA]</scope>
    <source>
        <strain evidence="10">CGMCC 1.10121</strain>
    </source>
</reference>
<feature type="coiled-coil region" evidence="6">
    <location>
        <begin position="997"/>
        <end position="1031"/>
    </location>
</feature>
<keyword evidence="2 6" id="KW-0547">Nucleotide-binding</keyword>
<feature type="binding site" evidence="6">
    <location>
        <begin position="32"/>
        <end position="39"/>
    </location>
    <ligand>
        <name>ATP</name>
        <dbReference type="ChEBI" id="CHEBI:30616"/>
    </ligand>
</feature>
<dbReference type="GO" id="GO:0005694">
    <property type="term" value="C:chromosome"/>
    <property type="evidence" value="ECO:0007669"/>
    <property type="project" value="InterPro"/>
</dbReference>
<evidence type="ECO:0000313" key="10">
    <source>
        <dbReference type="Proteomes" id="UP000199126"/>
    </source>
</evidence>
<feature type="domain" description="SMC hinge" evidence="8">
    <location>
        <begin position="541"/>
        <end position="655"/>
    </location>
</feature>
<dbReference type="GO" id="GO:0006260">
    <property type="term" value="P:DNA replication"/>
    <property type="evidence" value="ECO:0007669"/>
    <property type="project" value="UniProtKB-UniRule"/>
</dbReference>
<comment type="domain">
    <text evidence="6">Contains large globular domains required for ATP hydrolysis at each terminus and a third globular domain forming a flexible hinge near the middle of the molecule. These domains are separated by coiled-coil structures.</text>
</comment>
<dbReference type="NCBIfam" id="TIGR02169">
    <property type="entry name" value="SMC_prok_A"/>
    <property type="match status" value="1"/>
</dbReference>
<dbReference type="Gene3D" id="1.20.1060.20">
    <property type="match status" value="1"/>
</dbReference>
<accession>A0A1H8PQ65</accession>
<evidence type="ECO:0000256" key="4">
    <source>
        <dbReference type="ARBA" id="ARBA00023054"/>
    </source>
</evidence>
<dbReference type="Gene3D" id="3.40.50.300">
    <property type="entry name" value="P-loop containing nucleotide triphosphate hydrolases"/>
    <property type="match status" value="2"/>
</dbReference>
<proteinExistence type="inferred from homology"/>
<dbReference type="GO" id="GO:0005737">
    <property type="term" value="C:cytoplasm"/>
    <property type="evidence" value="ECO:0007669"/>
    <property type="project" value="UniProtKB-SubCell"/>
</dbReference>
<dbReference type="Gene3D" id="1.20.5.340">
    <property type="match status" value="1"/>
</dbReference>
<evidence type="ECO:0000259" key="8">
    <source>
        <dbReference type="SMART" id="SM00968"/>
    </source>
</evidence>
<evidence type="ECO:0000256" key="1">
    <source>
        <dbReference type="ARBA" id="ARBA00022490"/>
    </source>
</evidence>
<dbReference type="InterPro" id="IPR010935">
    <property type="entry name" value="SMC_hinge"/>
</dbReference>
<dbReference type="Pfam" id="PF06470">
    <property type="entry name" value="SMC_hinge"/>
    <property type="match status" value="1"/>
</dbReference>
<evidence type="ECO:0000256" key="7">
    <source>
        <dbReference type="SAM" id="MobiDB-lite"/>
    </source>
</evidence>
<evidence type="ECO:0000256" key="6">
    <source>
        <dbReference type="HAMAP-Rule" id="MF_01894"/>
    </source>
</evidence>
<comment type="similarity">
    <text evidence="6">Belongs to the SMC family.</text>
</comment>
<evidence type="ECO:0000256" key="5">
    <source>
        <dbReference type="ARBA" id="ARBA00023125"/>
    </source>
</evidence>
<dbReference type="GO" id="GO:0005524">
    <property type="term" value="F:ATP binding"/>
    <property type="evidence" value="ECO:0007669"/>
    <property type="project" value="UniProtKB-UniRule"/>
</dbReference>
<dbReference type="GO" id="GO:0007062">
    <property type="term" value="P:sister chromatid cohesion"/>
    <property type="evidence" value="ECO:0007669"/>
    <property type="project" value="InterPro"/>
</dbReference>
<dbReference type="SUPFAM" id="SSF75553">
    <property type="entry name" value="Smc hinge domain"/>
    <property type="match status" value="1"/>
</dbReference>
<dbReference type="EMBL" id="FODV01000002">
    <property type="protein sequence ID" value="SEO43673.1"/>
    <property type="molecule type" value="Genomic_DNA"/>
</dbReference>
<comment type="subcellular location">
    <subcellularLocation>
        <location evidence="6">Cytoplasm</location>
    </subcellularLocation>
</comment>
<dbReference type="HAMAP" id="MF_01894">
    <property type="entry name" value="Smc_prok"/>
    <property type="match status" value="1"/>
</dbReference>
<comment type="caution">
    <text evidence="6">Lacks conserved residue(s) required for the propagation of feature annotation.</text>
</comment>
<dbReference type="SUPFAM" id="SSF52540">
    <property type="entry name" value="P-loop containing nucleoside triphosphate hydrolases"/>
    <property type="match status" value="1"/>
</dbReference>
<dbReference type="InterPro" id="IPR027417">
    <property type="entry name" value="P-loop_NTPase"/>
</dbReference>
<dbReference type="PANTHER" id="PTHR43977">
    <property type="entry name" value="STRUCTURAL MAINTENANCE OF CHROMOSOMES PROTEIN 3"/>
    <property type="match status" value="1"/>
</dbReference>
<dbReference type="RefSeq" id="WP_089821695.1">
    <property type="nucleotide sequence ID" value="NZ_FODV01000002.1"/>
</dbReference>
<dbReference type="GO" id="GO:0016887">
    <property type="term" value="F:ATP hydrolysis activity"/>
    <property type="evidence" value="ECO:0007669"/>
    <property type="project" value="InterPro"/>
</dbReference>
<feature type="region of interest" description="Disordered" evidence="7">
    <location>
        <begin position="909"/>
        <end position="930"/>
    </location>
</feature>
<keyword evidence="5 6" id="KW-0238">DNA-binding</keyword>
<dbReference type="InterPro" id="IPR036277">
    <property type="entry name" value="SMC_hinge_sf"/>
</dbReference>
<dbReference type="Pfam" id="PF02463">
    <property type="entry name" value="SMC_N"/>
    <property type="match status" value="1"/>
</dbReference>
<evidence type="ECO:0000256" key="3">
    <source>
        <dbReference type="ARBA" id="ARBA00022840"/>
    </source>
</evidence>
<dbReference type="GO" id="GO:0003677">
    <property type="term" value="F:DNA binding"/>
    <property type="evidence" value="ECO:0007669"/>
    <property type="project" value="UniProtKB-UniRule"/>
</dbReference>
<dbReference type="Proteomes" id="UP000199126">
    <property type="component" value="Unassembled WGS sequence"/>
</dbReference>
<keyword evidence="1 6" id="KW-0963">Cytoplasm</keyword>
<dbReference type="GO" id="GO:0030261">
    <property type="term" value="P:chromosome condensation"/>
    <property type="evidence" value="ECO:0007669"/>
    <property type="project" value="InterPro"/>
</dbReference>
<gene>
    <name evidence="6" type="primary">smc</name>
    <name evidence="9" type="ORF">SAMN04487948_102414</name>
</gene>
<organism evidence="9 10">
    <name type="scientific">Halogranum amylolyticum</name>
    <dbReference type="NCBI Taxonomy" id="660520"/>
    <lineage>
        <taxon>Archaea</taxon>
        <taxon>Methanobacteriati</taxon>
        <taxon>Methanobacteriota</taxon>
        <taxon>Stenosarchaea group</taxon>
        <taxon>Halobacteria</taxon>
        <taxon>Halobacteriales</taxon>
        <taxon>Haloferacaceae</taxon>
    </lineage>
</organism>
<dbReference type="OrthoDB" id="9143at2157"/>
<comment type="subunit">
    <text evidence="6">Homodimer.</text>
</comment>
<feature type="region of interest" description="Disordered" evidence="7">
    <location>
        <begin position="507"/>
        <end position="528"/>
    </location>
</feature>
<evidence type="ECO:0000256" key="2">
    <source>
        <dbReference type="ARBA" id="ARBA00022741"/>
    </source>
</evidence>
<evidence type="ECO:0000313" key="9">
    <source>
        <dbReference type="EMBL" id="SEO43673.1"/>
    </source>
</evidence>
<dbReference type="Gene3D" id="1.20.120.330">
    <property type="entry name" value="Nucleotidyltransferases domain 2"/>
    <property type="match status" value="2"/>
</dbReference>
<dbReference type="InterPro" id="IPR011890">
    <property type="entry name" value="SMC_prok"/>
</dbReference>
<dbReference type="Gene3D" id="3.30.70.1620">
    <property type="match status" value="1"/>
</dbReference>
<keyword evidence="3 6" id="KW-0067">ATP-binding</keyword>
<dbReference type="GO" id="GO:0007059">
    <property type="term" value="P:chromosome segregation"/>
    <property type="evidence" value="ECO:0007669"/>
    <property type="project" value="UniProtKB-UniRule"/>
</dbReference>
<dbReference type="NCBIfam" id="TIGR02168">
    <property type="entry name" value="SMC_prok_B"/>
    <property type="match status" value="1"/>
</dbReference>
<dbReference type="SMART" id="SM00968">
    <property type="entry name" value="SMC_hinge"/>
    <property type="match status" value="1"/>
</dbReference>